<feature type="domain" description="Glycoside hydrolase family 38 central" evidence="5">
    <location>
        <begin position="278"/>
        <end position="356"/>
    </location>
</feature>
<evidence type="ECO:0000256" key="3">
    <source>
        <dbReference type="ARBA" id="ARBA00022801"/>
    </source>
</evidence>
<dbReference type="Pfam" id="PF07748">
    <property type="entry name" value="Glyco_hydro_38C"/>
    <property type="match status" value="1"/>
</dbReference>
<keyword evidence="7" id="KW-1185">Reference proteome</keyword>
<gene>
    <name evidence="6" type="primary">mngB_1</name>
    <name evidence="6" type="ORF">GCM10008906_04180</name>
</gene>
<dbReference type="Pfam" id="PF01074">
    <property type="entry name" value="Glyco_hydro_38N"/>
    <property type="match status" value="1"/>
</dbReference>
<dbReference type="SUPFAM" id="SSF88688">
    <property type="entry name" value="Families 57/38 glycoside transferase middle domain"/>
    <property type="match status" value="1"/>
</dbReference>
<dbReference type="PANTHER" id="PTHR46017">
    <property type="entry name" value="ALPHA-MANNOSIDASE 2C1"/>
    <property type="match status" value="1"/>
</dbReference>
<dbReference type="InterPro" id="IPR028995">
    <property type="entry name" value="Glyco_hydro_57/38_cen_sf"/>
</dbReference>
<accession>A0ABP3UIV4</accession>
<reference evidence="7" key="1">
    <citation type="journal article" date="2019" name="Int. J. Syst. Evol. Microbiol.">
        <title>The Global Catalogue of Microorganisms (GCM) 10K type strain sequencing project: providing services to taxonomists for standard genome sequencing and annotation.</title>
        <authorList>
            <consortium name="The Broad Institute Genomics Platform"/>
            <consortium name="The Broad Institute Genome Sequencing Center for Infectious Disease"/>
            <person name="Wu L."/>
            <person name="Ma J."/>
        </authorList>
    </citation>
    <scope>NUCLEOTIDE SEQUENCE [LARGE SCALE GENOMIC DNA]</scope>
    <source>
        <strain evidence="7">JCM 1407</strain>
    </source>
</reference>
<evidence type="ECO:0000256" key="1">
    <source>
        <dbReference type="ARBA" id="ARBA00009792"/>
    </source>
</evidence>
<evidence type="ECO:0000256" key="2">
    <source>
        <dbReference type="ARBA" id="ARBA00022723"/>
    </source>
</evidence>
<dbReference type="Proteomes" id="UP001501510">
    <property type="component" value="Unassembled WGS sequence"/>
</dbReference>
<dbReference type="Pfam" id="PF09261">
    <property type="entry name" value="Alpha-mann_mid"/>
    <property type="match status" value="1"/>
</dbReference>
<evidence type="ECO:0000259" key="5">
    <source>
        <dbReference type="SMART" id="SM00872"/>
    </source>
</evidence>
<dbReference type="Gene3D" id="2.70.98.30">
    <property type="entry name" value="Golgi alpha-mannosidase II, domain 4"/>
    <property type="match status" value="1"/>
</dbReference>
<dbReference type="EMBL" id="BAAACG010000003">
    <property type="protein sequence ID" value="GAA0733410.1"/>
    <property type="molecule type" value="Genomic_DNA"/>
</dbReference>
<dbReference type="InterPro" id="IPR000602">
    <property type="entry name" value="Glyco_hydro_38_N"/>
</dbReference>
<dbReference type="InterPro" id="IPR011330">
    <property type="entry name" value="Glyco_hydro/deAcase_b/a-brl"/>
</dbReference>
<dbReference type="InterPro" id="IPR011682">
    <property type="entry name" value="Glyco_hydro_38_C"/>
</dbReference>
<dbReference type="InterPro" id="IPR015341">
    <property type="entry name" value="Glyco_hydro_38_cen"/>
</dbReference>
<dbReference type="Gene3D" id="2.60.40.2220">
    <property type="match status" value="1"/>
</dbReference>
<dbReference type="GO" id="GO:0016787">
    <property type="term" value="F:hydrolase activity"/>
    <property type="evidence" value="ECO:0007669"/>
    <property type="project" value="UniProtKB-KW"/>
</dbReference>
<dbReference type="PANTHER" id="PTHR46017:SF2">
    <property type="entry name" value="MANNOSYLGLYCERATE HYDROLASE"/>
    <property type="match status" value="1"/>
</dbReference>
<dbReference type="Pfam" id="PF17677">
    <property type="entry name" value="Glyco_hydro38C2"/>
    <property type="match status" value="1"/>
</dbReference>
<keyword evidence="2" id="KW-0479">Metal-binding</keyword>
<dbReference type="InterPro" id="IPR011013">
    <property type="entry name" value="Gal_mutarotase_sf_dom"/>
</dbReference>
<dbReference type="Gene3D" id="1.20.1270.50">
    <property type="entry name" value="Glycoside hydrolase family 38, central domain"/>
    <property type="match status" value="1"/>
</dbReference>
<comment type="similarity">
    <text evidence="1">Belongs to the glycosyl hydrolase 38 family.</text>
</comment>
<protein>
    <submittedName>
        <fullName evidence="6">Mannosylglycerate hydrolase</fullName>
    </submittedName>
</protein>
<dbReference type="InterPro" id="IPR037094">
    <property type="entry name" value="Glyco_hydro_38_cen_sf"/>
</dbReference>
<evidence type="ECO:0000313" key="7">
    <source>
        <dbReference type="Proteomes" id="UP001501510"/>
    </source>
</evidence>
<evidence type="ECO:0000313" key="6">
    <source>
        <dbReference type="EMBL" id="GAA0733410.1"/>
    </source>
</evidence>
<dbReference type="CDD" id="cd10815">
    <property type="entry name" value="GH38N_AMII_EcMngB_like"/>
    <property type="match status" value="1"/>
</dbReference>
<dbReference type="SUPFAM" id="SSF74650">
    <property type="entry name" value="Galactose mutarotase-like"/>
    <property type="match status" value="1"/>
</dbReference>
<proteinExistence type="inferred from homology"/>
<dbReference type="InterPro" id="IPR027291">
    <property type="entry name" value="Glyco_hydro_38_N_sf"/>
</dbReference>
<comment type="caution">
    <text evidence="6">The sequence shown here is derived from an EMBL/GenBank/DDBJ whole genome shotgun (WGS) entry which is preliminary data.</text>
</comment>
<name>A0ABP3UIV4_9CLOT</name>
<dbReference type="SMART" id="SM00872">
    <property type="entry name" value="Alpha-mann_mid"/>
    <property type="match status" value="1"/>
</dbReference>
<evidence type="ECO:0000256" key="4">
    <source>
        <dbReference type="ARBA" id="ARBA00023295"/>
    </source>
</evidence>
<keyword evidence="4" id="KW-0326">Glycosidase</keyword>
<sequence>MKNIVHVIPHTHWDYEWYFTVNESLIQLVYHMDEVLDSLENNIIDSYLLDGQLSIIEDYLRVCPENKDRVEKLISSGKLLVGPWYTQTDEMIIRGESVVRNLNLGMDIGEKLGEVMKIGYLPDSFGQGIDMPKIYNGMGIYKSVFWRGLSKDKCSDRIFNWSSEDGSKVKVVNIKDGYFSGVELVEGSTMENKESAYEFTKIIAKDNNSTHVALPVGGDQRYVDLNLKDRIQKANELLEDKGYLFKESNYNKYFNDLENENCELKEIKGELLCSEVSKIHRSIYSSRYDHKLFNDKIERRLIYEIEPLLVMAEQFGMKYKKNLVDEVWKIIIKNHAHDSAGGCNSDKTNKIILDRFEKANELSYTIIDYVTRKISESIKGIEKNDVVLFNTLPFSRNKAVDINISTKSKYFKIFCDGKELEYQTNSVTKEYLGQIKRTKEEYEKDKYYYVTNVSFQTKMDPCSYKLIKVIESEDIETNNKAKEESFIENEKYLITLENGKISIKDKESGEIYEDCIAIEDGGDEGDTYDYSPAYNNKIYNLNFKDSVALCNKGKYKSTLTVEGSYKLPYSLKEREKGEALTKLKYKLDLVLRKESKTIEFNMEVLNNVLDHRMRFIFNSKIKSKYSYSDTPFGYIKRETFDENINTWKEKGWKEEPTPIYPMLSWVNLHNEDKSVTLYSKGIKEYEIVGEDYDKIAITLFRSVGYLGRPDLIRRPGVASGNQFKYIETPDSQLLGKLSFNFGIEISSNFEEANINKNYQKYATALSYYQIQDLNKFTSTIKYFVSNSLSKDISFDGSIISLDKCKDIVFSCLKKSKDHKGYILRVYNSKDSYIKDSGEVILTKKLDSLKLVNLKEDTIKDLDTKEFILGEFKPKEIKTFKFNFK</sequence>
<dbReference type="RefSeq" id="WP_343758380.1">
    <property type="nucleotide sequence ID" value="NZ_BAAACG010000003.1"/>
</dbReference>
<keyword evidence="3 6" id="KW-0378">Hydrolase</keyword>
<dbReference type="Gene3D" id="3.20.110.10">
    <property type="entry name" value="Glycoside hydrolase 38, N terminal domain"/>
    <property type="match status" value="1"/>
</dbReference>
<organism evidence="6 7">
    <name type="scientific">Clostridium oceanicum</name>
    <dbReference type="NCBI Taxonomy" id="1543"/>
    <lineage>
        <taxon>Bacteria</taxon>
        <taxon>Bacillati</taxon>
        <taxon>Bacillota</taxon>
        <taxon>Clostridia</taxon>
        <taxon>Eubacteriales</taxon>
        <taxon>Clostridiaceae</taxon>
        <taxon>Clostridium</taxon>
    </lineage>
</organism>
<dbReference type="InterPro" id="IPR041147">
    <property type="entry name" value="GH38_C"/>
</dbReference>
<dbReference type="SUPFAM" id="SSF88713">
    <property type="entry name" value="Glycoside hydrolase/deacetylase"/>
    <property type="match status" value="1"/>
</dbReference>